<dbReference type="GO" id="GO:0005506">
    <property type="term" value="F:iron ion binding"/>
    <property type="evidence" value="ECO:0007669"/>
    <property type="project" value="InterPro"/>
</dbReference>
<feature type="coiled-coil region" evidence="1">
    <location>
        <begin position="1"/>
        <end position="35"/>
    </location>
</feature>
<dbReference type="GO" id="GO:0020037">
    <property type="term" value="F:heme binding"/>
    <property type="evidence" value="ECO:0007669"/>
    <property type="project" value="InterPro"/>
</dbReference>
<dbReference type="STRING" id="74649.A0A2P6RE79"/>
<dbReference type="InterPro" id="IPR036396">
    <property type="entry name" value="Cyt_P450_sf"/>
</dbReference>
<keyword evidence="2" id="KW-0560">Oxidoreductase</keyword>
<proteinExistence type="predicted"/>
<protein>
    <submittedName>
        <fullName evidence="2">Putative psoralen synthase</fullName>
        <ecNumber evidence="2">1.14.14.141</ecNumber>
    </submittedName>
</protein>
<evidence type="ECO:0000256" key="1">
    <source>
        <dbReference type="SAM" id="Coils"/>
    </source>
</evidence>
<organism evidence="2 3">
    <name type="scientific">Rosa chinensis</name>
    <name type="common">China rose</name>
    <dbReference type="NCBI Taxonomy" id="74649"/>
    <lineage>
        <taxon>Eukaryota</taxon>
        <taxon>Viridiplantae</taxon>
        <taxon>Streptophyta</taxon>
        <taxon>Embryophyta</taxon>
        <taxon>Tracheophyta</taxon>
        <taxon>Spermatophyta</taxon>
        <taxon>Magnoliopsida</taxon>
        <taxon>eudicotyledons</taxon>
        <taxon>Gunneridae</taxon>
        <taxon>Pentapetalae</taxon>
        <taxon>rosids</taxon>
        <taxon>fabids</taxon>
        <taxon>Rosales</taxon>
        <taxon>Rosaceae</taxon>
        <taxon>Rosoideae</taxon>
        <taxon>Rosoideae incertae sedis</taxon>
        <taxon>Rosa</taxon>
    </lineage>
</organism>
<comment type="caution">
    <text evidence="2">The sequence shown here is derived from an EMBL/GenBank/DDBJ whole genome shotgun (WGS) entry which is preliminary data.</text>
</comment>
<sequence length="111" mass="12741">MSELDSELLKHSKVMKKLQNEVREIVGNKAEVTEDDLVGMHYLRAVIKETLRLHPPVPLLLPRMATQDVNVNGYSIKANTQVLVSAWQIGRDPKSYNKPEEYEPEKFLLNI</sequence>
<dbReference type="GO" id="GO:0102876">
    <property type="term" value="F:psoralen synthase (NADPH) activity"/>
    <property type="evidence" value="ECO:0007669"/>
    <property type="project" value="UniProtKB-EC"/>
</dbReference>
<dbReference type="InterPro" id="IPR002401">
    <property type="entry name" value="Cyt_P450_E_grp-I"/>
</dbReference>
<name>A0A2P6RE79_ROSCH</name>
<dbReference type="Proteomes" id="UP000238479">
    <property type="component" value="Chromosome 3"/>
</dbReference>
<dbReference type="PANTHER" id="PTHR24281">
    <property type="entry name" value="STEROID 21-HYDROXYLASE-RELATED"/>
    <property type="match status" value="1"/>
</dbReference>
<gene>
    <name evidence="2" type="ORF">RchiOBHm_Chr3g0482561</name>
</gene>
<dbReference type="PRINTS" id="PR00463">
    <property type="entry name" value="EP450I"/>
</dbReference>
<dbReference type="AlphaFoldDB" id="A0A2P6RE79"/>
<reference evidence="2 3" key="1">
    <citation type="journal article" date="2018" name="Nat. Genet.">
        <title>The Rosa genome provides new insights in the design of modern roses.</title>
        <authorList>
            <person name="Bendahmane M."/>
        </authorList>
    </citation>
    <scope>NUCLEOTIDE SEQUENCE [LARGE SCALE GENOMIC DNA]</scope>
    <source>
        <strain evidence="3">cv. Old Blush</strain>
    </source>
</reference>
<evidence type="ECO:0000313" key="3">
    <source>
        <dbReference type="Proteomes" id="UP000238479"/>
    </source>
</evidence>
<dbReference type="OMA" id="FELMSYS"/>
<dbReference type="EC" id="1.14.14.141" evidence="2"/>
<keyword evidence="3" id="KW-1185">Reference proteome</keyword>
<evidence type="ECO:0000313" key="2">
    <source>
        <dbReference type="EMBL" id="PRQ44741.1"/>
    </source>
</evidence>
<dbReference type="Pfam" id="PF00067">
    <property type="entry name" value="p450"/>
    <property type="match status" value="1"/>
</dbReference>
<accession>A0A2P6RE79</accession>
<dbReference type="Gene3D" id="1.10.630.10">
    <property type="entry name" value="Cytochrome P450"/>
    <property type="match status" value="1"/>
</dbReference>
<dbReference type="EMBL" id="PDCK01000041">
    <property type="protein sequence ID" value="PRQ44741.1"/>
    <property type="molecule type" value="Genomic_DNA"/>
</dbReference>
<dbReference type="Gramene" id="PRQ44741">
    <property type="protein sequence ID" value="PRQ44741"/>
    <property type="gene ID" value="RchiOBHm_Chr3g0482561"/>
</dbReference>
<keyword evidence="1" id="KW-0175">Coiled coil</keyword>
<dbReference type="InterPro" id="IPR001128">
    <property type="entry name" value="Cyt_P450"/>
</dbReference>
<dbReference type="SUPFAM" id="SSF48264">
    <property type="entry name" value="Cytochrome P450"/>
    <property type="match status" value="1"/>
</dbReference>